<dbReference type="RefSeq" id="WP_254086901.1">
    <property type="nucleotide sequence ID" value="NZ_JAHESE010000032.1"/>
</dbReference>
<organism evidence="2 3">
    <name type="scientific">Dawidia cretensis</name>
    <dbReference type="NCBI Taxonomy" id="2782350"/>
    <lineage>
        <taxon>Bacteria</taxon>
        <taxon>Pseudomonadati</taxon>
        <taxon>Bacteroidota</taxon>
        <taxon>Cytophagia</taxon>
        <taxon>Cytophagales</taxon>
        <taxon>Chryseotaleaceae</taxon>
        <taxon>Dawidia</taxon>
    </lineage>
</organism>
<sequence length="176" mass="19033">MKITKLLFLAVAVFFLSCGDDKDEDPVPTGDLAGSWNVTAIDYAGTSSTTVMGIESKANFTGTGKDMNLTVTFTEDPNKFTSKGDYVIALKTTVQGQTIDTDYPFQGFMTDGTWSVNGQTLTVEGDGGKQEATIIEQTATTLKIKWDHTQTTTNTDSGFEVVTSMAVKGTYTFTRK</sequence>
<reference evidence="2 3" key="1">
    <citation type="submission" date="2021-05" db="EMBL/GenBank/DDBJ databases">
        <title>A Polyphasic approach of four new species of the genus Ohtaekwangia: Ohtaekwangia histidinii sp. nov., Ohtaekwangia cretensis sp. nov., Ohtaekwangia indiensis sp. nov., Ohtaekwangia reichenbachii sp. nov. from diverse environment.</title>
        <authorList>
            <person name="Octaviana S."/>
        </authorList>
    </citation>
    <scope>NUCLEOTIDE SEQUENCE [LARGE SCALE GENOMIC DNA]</scope>
    <source>
        <strain evidence="2 3">PWU5</strain>
    </source>
</reference>
<comment type="caution">
    <text evidence="2">The sequence shown here is derived from an EMBL/GenBank/DDBJ whole genome shotgun (WGS) entry which is preliminary data.</text>
</comment>
<evidence type="ECO:0000313" key="3">
    <source>
        <dbReference type="Proteomes" id="UP001319080"/>
    </source>
</evidence>
<feature type="domain" description="Lipocalin-like" evidence="1">
    <location>
        <begin position="32"/>
        <end position="144"/>
    </location>
</feature>
<gene>
    <name evidence="2" type="ORF">KK062_23995</name>
</gene>
<keyword evidence="3" id="KW-1185">Reference proteome</keyword>
<accession>A0AAP2GS45</accession>
<evidence type="ECO:0000313" key="2">
    <source>
        <dbReference type="EMBL" id="MBT1711326.1"/>
    </source>
</evidence>
<dbReference type="Pfam" id="PF13648">
    <property type="entry name" value="Lipocalin_4"/>
    <property type="match status" value="1"/>
</dbReference>
<name>A0AAP2GS45_9BACT</name>
<evidence type="ECO:0000259" key="1">
    <source>
        <dbReference type="Pfam" id="PF13648"/>
    </source>
</evidence>
<protein>
    <submittedName>
        <fullName evidence="2">Lipocalin family protein</fullName>
    </submittedName>
</protein>
<dbReference type="AlphaFoldDB" id="A0AAP2GS45"/>
<dbReference type="EMBL" id="JAHESE010000032">
    <property type="protein sequence ID" value="MBT1711326.1"/>
    <property type="molecule type" value="Genomic_DNA"/>
</dbReference>
<proteinExistence type="predicted"/>
<dbReference type="Proteomes" id="UP001319080">
    <property type="component" value="Unassembled WGS sequence"/>
</dbReference>
<dbReference type="InterPro" id="IPR024311">
    <property type="entry name" value="Lipocalin-like"/>
</dbReference>
<dbReference type="PROSITE" id="PS51257">
    <property type="entry name" value="PROKAR_LIPOPROTEIN"/>
    <property type="match status" value="1"/>
</dbReference>